<proteinExistence type="predicted"/>
<reference evidence="1" key="1">
    <citation type="submission" date="2023-03" db="EMBL/GenBank/DDBJ databases">
        <title>Massive genome expansion in bonnet fungi (Mycena s.s.) driven by repeated elements and novel gene families across ecological guilds.</title>
        <authorList>
            <consortium name="Lawrence Berkeley National Laboratory"/>
            <person name="Harder C.B."/>
            <person name="Miyauchi S."/>
            <person name="Viragh M."/>
            <person name="Kuo A."/>
            <person name="Thoen E."/>
            <person name="Andreopoulos B."/>
            <person name="Lu D."/>
            <person name="Skrede I."/>
            <person name="Drula E."/>
            <person name="Henrissat B."/>
            <person name="Morin E."/>
            <person name="Kohler A."/>
            <person name="Barry K."/>
            <person name="LaButti K."/>
            <person name="Morin E."/>
            <person name="Salamov A."/>
            <person name="Lipzen A."/>
            <person name="Mereny Z."/>
            <person name="Hegedus B."/>
            <person name="Baldrian P."/>
            <person name="Stursova M."/>
            <person name="Weitz H."/>
            <person name="Taylor A."/>
            <person name="Grigoriev I.V."/>
            <person name="Nagy L.G."/>
            <person name="Martin F."/>
            <person name="Kauserud H."/>
        </authorList>
    </citation>
    <scope>NUCLEOTIDE SEQUENCE</scope>
    <source>
        <strain evidence="1">9144</strain>
    </source>
</reference>
<keyword evidence="2" id="KW-1185">Reference proteome</keyword>
<evidence type="ECO:0000313" key="2">
    <source>
        <dbReference type="Proteomes" id="UP001219525"/>
    </source>
</evidence>
<feature type="non-terminal residue" evidence="1">
    <location>
        <position position="1"/>
    </location>
</feature>
<evidence type="ECO:0000313" key="1">
    <source>
        <dbReference type="EMBL" id="KAJ7224212.1"/>
    </source>
</evidence>
<gene>
    <name evidence="1" type="ORF">GGX14DRAFT_350529</name>
</gene>
<protein>
    <submittedName>
        <fullName evidence="1">Uncharacterized protein</fullName>
    </submittedName>
</protein>
<dbReference type="AlphaFoldDB" id="A0AAD7E1X8"/>
<name>A0AAD7E1X8_9AGAR</name>
<organism evidence="1 2">
    <name type="scientific">Mycena pura</name>
    <dbReference type="NCBI Taxonomy" id="153505"/>
    <lineage>
        <taxon>Eukaryota</taxon>
        <taxon>Fungi</taxon>
        <taxon>Dikarya</taxon>
        <taxon>Basidiomycota</taxon>
        <taxon>Agaricomycotina</taxon>
        <taxon>Agaricomycetes</taxon>
        <taxon>Agaricomycetidae</taxon>
        <taxon>Agaricales</taxon>
        <taxon>Marasmiineae</taxon>
        <taxon>Mycenaceae</taxon>
        <taxon>Mycena</taxon>
    </lineage>
</organism>
<sequence length="125" mass="14656">CGTELWKQRQTCKGVIKQVPQSLFSTQSFESWLGFFLGRSEIEEHLEWDFQKNLQRQNTVHNGPIRDVQDSPAWRTLGNFVLSRYHLVWAIYIDWFNPYTNKIAGMSSCEFLAFFLKFSIGKVVS</sequence>
<dbReference type="Proteomes" id="UP001219525">
    <property type="component" value="Unassembled WGS sequence"/>
</dbReference>
<comment type="caution">
    <text evidence="1">The sequence shown here is derived from an EMBL/GenBank/DDBJ whole genome shotgun (WGS) entry which is preliminary data.</text>
</comment>
<dbReference type="EMBL" id="JARJCW010000005">
    <property type="protein sequence ID" value="KAJ7224212.1"/>
    <property type="molecule type" value="Genomic_DNA"/>
</dbReference>
<accession>A0AAD7E1X8</accession>